<sequence>MVAILTTSLFITFASSAIASAVLPAVTGVEGVIPEGMVTLGPRPTPPPEVPDSFRAMMGPGPKYVTITITNKKDEPISTSHARDPNTPKMVSGNANPGVIPAGGKAEFAVPTGWIGNVAITPSRFKLTNDITLIEANYVVPGGYKYAVADVDVSFVNGFSVTTVCSCSDKPVTGCNKNLWNLNKCPKDNKQGGCVNPLRSDKSATQAAPFFRPCQHAAWTYVEDGGADAWGACQSGHITCCVGPKCAPNPKQPK</sequence>
<dbReference type="Proteomes" id="UP001390339">
    <property type="component" value="Unassembled WGS sequence"/>
</dbReference>
<keyword evidence="1" id="KW-0732">Signal</keyword>
<proteinExistence type="predicted"/>
<protein>
    <recommendedName>
        <fullName evidence="4">Thaumatin-like protein</fullName>
    </recommendedName>
</protein>
<keyword evidence="3" id="KW-1185">Reference proteome</keyword>
<evidence type="ECO:0000313" key="2">
    <source>
        <dbReference type="EMBL" id="KAK8877143.1"/>
    </source>
</evidence>
<gene>
    <name evidence="2" type="ORF">PGQ11_002089</name>
</gene>
<reference evidence="2 3" key="1">
    <citation type="journal article" date="2024" name="IMA Fungus">
        <title>Apiospora arundinis, a panoply of carbohydrate-active enzymes and secondary metabolites.</title>
        <authorList>
            <person name="Sorensen T."/>
            <person name="Petersen C."/>
            <person name="Muurmann A.T."/>
            <person name="Christiansen J.V."/>
            <person name="Brundto M.L."/>
            <person name="Overgaard C.K."/>
            <person name="Boysen A.T."/>
            <person name="Wollenberg R.D."/>
            <person name="Larsen T.O."/>
            <person name="Sorensen J.L."/>
            <person name="Nielsen K.L."/>
            <person name="Sondergaard T.E."/>
        </authorList>
    </citation>
    <scope>NUCLEOTIDE SEQUENCE [LARGE SCALE GENOMIC DNA]</scope>
    <source>
        <strain evidence="2 3">AAU 773</strain>
    </source>
</reference>
<accession>A0ABR2JHR7</accession>
<comment type="caution">
    <text evidence="2">The sequence shown here is derived from an EMBL/GenBank/DDBJ whole genome shotgun (WGS) entry which is preliminary data.</text>
</comment>
<dbReference type="SUPFAM" id="SSF49870">
    <property type="entry name" value="Osmotin, thaumatin-like protein"/>
    <property type="match status" value="1"/>
</dbReference>
<feature type="chain" id="PRO_5046498756" description="Thaumatin-like protein" evidence="1">
    <location>
        <begin position="20"/>
        <end position="254"/>
    </location>
</feature>
<organism evidence="2 3">
    <name type="scientific">Apiospora arundinis</name>
    <dbReference type="NCBI Taxonomy" id="335852"/>
    <lineage>
        <taxon>Eukaryota</taxon>
        <taxon>Fungi</taxon>
        <taxon>Dikarya</taxon>
        <taxon>Ascomycota</taxon>
        <taxon>Pezizomycotina</taxon>
        <taxon>Sordariomycetes</taxon>
        <taxon>Xylariomycetidae</taxon>
        <taxon>Amphisphaeriales</taxon>
        <taxon>Apiosporaceae</taxon>
        <taxon>Apiospora</taxon>
    </lineage>
</organism>
<name>A0ABR2JHR7_9PEZI</name>
<dbReference type="InterPro" id="IPR037176">
    <property type="entry name" value="Osmotin/thaumatin-like_sf"/>
</dbReference>
<feature type="signal peptide" evidence="1">
    <location>
        <begin position="1"/>
        <end position="19"/>
    </location>
</feature>
<evidence type="ECO:0008006" key="4">
    <source>
        <dbReference type="Google" id="ProtNLM"/>
    </source>
</evidence>
<evidence type="ECO:0000256" key="1">
    <source>
        <dbReference type="SAM" id="SignalP"/>
    </source>
</evidence>
<evidence type="ECO:0000313" key="3">
    <source>
        <dbReference type="Proteomes" id="UP001390339"/>
    </source>
</evidence>
<dbReference type="EMBL" id="JAPCWZ010000002">
    <property type="protein sequence ID" value="KAK8877143.1"/>
    <property type="molecule type" value="Genomic_DNA"/>
</dbReference>